<protein>
    <recommendedName>
        <fullName evidence="3">Acetyltransferase</fullName>
    </recommendedName>
</protein>
<proteinExistence type="predicted"/>
<dbReference type="RefSeq" id="WP_094692733.1">
    <property type="nucleotide sequence ID" value="NZ_JBDNSG010000024.1"/>
</dbReference>
<organism evidence="1 2">
    <name type="scientific">Bifidobacterium aquikefiri</name>
    <dbReference type="NCBI Taxonomy" id="1653207"/>
    <lineage>
        <taxon>Bacteria</taxon>
        <taxon>Bacillati</taxon>
        <taxon>Actinomycetota</taxon>
        <taxon>Actinomycetes</taxon>
        <taxon>Bifidobacteriales</taxon>
        <taxon>Bifidobacteriaceae</taxon>
        <taxon>Bifidobacterium</taxon>
    </lineage>
</organism>
<reference evidence="1 2" key="1">
    <citation type="journal article" date="2017" name="BMC Genomics">
        <title>Comparative genomic and phylogenomic analyses of the Bifidobacteriaceae family.</title>
        <authorList>
            <person name="Lugli G.A."/>
            <person name="Milani C."/>
            <person name="Turroni F."/>
            <person name="Duranti S."/>
            <person name="Mancabelli L."/>
            <person name="Mangifesta M."/>
            <person name="Ferrario C."/>
            <person name="Modesto M."/>
            <person name="Mattarelli P."/>
            <person name="Jiri K."/>
            <person name="van Sinderen D."/>
            <person name="Ventura M."/>
        </authorList>
    </citation>
    <scope>NUCLEOTIDE SEQUENCE [LARGE SCALE GENOMIC DNA]</scope>
    <source>
        <strain evidence="1 2">LMG 28769</strain>
    </source>
</reference>
<dbReference type="AlphaFoldDB" id="A0A261G801"/>
<gene>
    <name evidence="1" type="ORF">BAQU_0653</name>
</gene>
<accession>A0A261G801</accession>
<sequence length="87" mass="10089">MTTFPPLCVRKEAAYDDAIKGFYDQLWLQHDEYAESGFFDGEIENVFGYVAVKDGKDVGYLYLASQHETLRLCIARRPETGIIRSWY</sequence>
<dbReference type="Proteomes" id="UP000216451">
    <property type="component" value="Unassembled WGS sequence"/>
</dbReference>
<keyword evidence="2" id="KW-1185">Reference proteome</keyword>
<evidence type="ECO:0008006" key="3">
    <source>
        <dbReference type="Google" id="ProtNLM"/>
    </source>
</evidence>
<comment type="caution">
    <text evidence="1">The sequence shown here is derived from an EMBL/GenBank/DDBJ whole genome shotgun (WGS) entry which is preliminary data.</text>
</comment>
<dbReference type="EMBL" id="MWXA01000004">
    <property type="protein sequence ID" value="OZG67561.1"/>
    <property type="molecule type" value="Genomic_DNA"/>
</dbReference>
<dbReference type="GeneID" id="98295326"/>
<evidence type="ECO:0000313" key="1">
    <source>
        <dbReference type="EMBL" id="OZG67561.1"/>
    </source>
</evidence>
<name>A0A261G801_9BIFI</name>
<evidence type="ECO:0000313" key="2">
    <source>
        <dbReference type="Proteomes" id="UP000216451"/>
    </source>
</evidence>